<comment type="caution">
    <text evidence="1">The sequence shown here is derived from an EMBL/GenBank/DDBJ whole genome shotgun (WGS) entry which is preliminary data.</text>
</comment>
<dbReference type="Proteomes" id="UP000234420">
    <property type="component" value="Unassembled WGS sequence"/>
</dbReference>
<organism evidence="1 2">
    <name type="scientific">Photobacterium carnosum</name>
    <dbReference type="NCBI Taxonomy" id="2023717"/>
    <lineage>
        <taxon>Bacteria</taxon>
        <taxon>Pseudomonadati</taxon>
        <taxon>Pseudomonadota</taxon>
        <taxon>Gammaproteobacteria</taxon>
        <taxon>Vibrionales</taxon>
        <taxon>Vibrionaceae</taxon>
        <taxon>Photobacterium</taxon>
    </lineage>
</organism>
<gene>
    <name evidence="1" type="ORF">CIK00_15255</name>
</gene>
<reference evidence="1 2" key="1">
    <citation type="journal article" date="2018" name="Syst. Appl. Microbiol.">
        <title>Photobacterium carnosum sp. nov., isolated from spoiled modified atmosphere packaged poultry meat.</title>
        <authorList>
            <person name="Hilgarth M."/>
            <person name="Fuertes S."/>
            <person name="Ehrmann M."/>
            <person name="Vogel R.F."/>
        </authorList>
    </citation>
    <scope>NUCLEOTIDE SEQUENCE [LARGE SCALE GENOMIC DNA]</scope>
    <source>
        <strain evidence="1 2">TMW 2.2021</strain>
    </source>
</reference>
<accession>A0A2N4UPM9</accession>
<dbReference type="EMBL" id="NPIB01000021">
    <property type="protein sequence ID" value="PLC56971.1"/>
    <property type="molecule type" value="Genomic_DNA"/>
</dbReference>
<sequence length="91" mass="10238">MASIQFAQNIFNSLRFVVANRSNAAGLAKEFSEMFNLEINLVRTMQSLDLTYAQLKEASIDLPNPDADPLLDEENRTKFVTNIINLSDLTD</sequence>
<keyword evidence="2" id="KW-1185">Reference proteome</keyword>
<proteinExistence type="predicted"/>
<evidence type="ECO:0000313" key="1">
    <source>
        <dbReference type="EMBL" id="PLC56971.1"/>
    </source>
</evidence>
<dbReference type="RefSeq" id="WP_065190158.1">
    <property type="nucleotide sequence ID" value="NZ_JABJXE010000011.1"/>
</dbReference>
<dbReference type="AlphaFoldDB" id="A0A2N4UPM9"/>
<protein>
    <submittedName>
        <fullName evidence="1">Uncharacterized protein</fullName>
    </submittedName>
</protein>
<evidence type="ECO:0000313" key="2">
    <source>
        <dbReference type="Proteomes" id="UP000234420"/>
    </source>
</evidence>
<name>A0A2N4UPM9_9GAMM</name>